<feature type="transmembrane region" description="Helical" evidence="6">
    <location>
        <begin position="1255"/>
        <end position="1282"/>
    </location>
</feature>
<dbReference type="GO" id="GO:0016020">
    <property type="term" value="C:membrane"/>
    <property type="evidence" value="ECO:0007669"/>
    <property type="project" value="UniProtKB-SubCell"/>
</dbReference>
<feature type="compositionally biased region" description="Polar residues" evidence="5">
    <location>
        <begin position="526"/>
        <end position="538"/>
    </location>
</feature>
<dbReference type="Pfam" id="PF00335">
    <property type="entry name" value="Tetraspanin"/>
    <property type="match status" value="1"/>
</dbReference>
<evidence type="ECO:0000256" key="4">
    <source>
        <dbReference type="ARBA" id="ARBA00023136"/>
    </source>
</evidence>
<feature type="compositionally biased region" description="Basic residues" evidence="5">
    <location>
        <begin position="1048"/>
        <end position="1068"/>
    </location>
</feature>
<feature type="compositionally biased region" description="Basic and acidic residues" evidence="5">
    <location>
        <begin position="13"/>
        <end position="22"/>
    </location>
</feature>
<evidence type="ECO:0000256" key="5">
    <source>
        <dbReference type="SAM" id="MobiDB-lite"/>
    </source>
</evidence>
<protein>
    <submittedName>
        <fullName evidence="7">Uncharacterized protein</fullName>
    </submittedName>
</protein>
<feature type="region of interest" description="Disordered" evidence="5">
    <location>
        <begin position="130"/>
        <end position="167"/>
    </location>
</feature>
<proteinExistence type="predicted"/>
<evidence type="ECO:0000256" key="1">
    <source>
        <dbReference type="ARBA" id="ARBA00004141"/>
    </source>
</evidence>
<keyword evidence="8" id="KW-1185">Reference proteome</keyword>
<feature type="transmembrane region" description="Helical" evidence="6">
    <location>
        <begin position="1215"/>
        <end position="1234"/>
    </location>
</feature>
<feature type="region of interest" description="Disordered" evidence="5">
    <location>
        <begin position="506"/>
        <end position="541"/>
    </location>
</feature>
<evidence type="ECO:0000313" key="8">
    <source>
        <dbReference type="Proteomes" id="UP000094527"/>
    </source>
</evidence>
<sequence>MEDDQPMSKKKKKEPERRKDHTTGSSSKQNGKEQARPPSRRLSYVSDHNFDELLELGLCSKCGEGYHSGVCKFTKQCGNDEGTCKSKNLKEDEPQRNKEPNPKILKPIEERDSYKELLELGSVACKFTKQSDKDETSGNLNDDKPQRDKEHTPRNSKLAGQHPGKIEERDSYKELLQLGADVCNVPSRPFNFNKKAKAPKVENITGFDQNPDVMQTLDGKMRSAFLESASTICSMSITSGNASQMVNTALQNSMRGNEPFSNSSDPSFDRQSLQVEKPSSSLNVTPENLENVNDATQLTASESIVPADELASANQSVLFVEKEPEKVKETGSDSAEVEQAQNYVEIGNDESLMKEEITTPNVEVGDREDVHPNEGALSITQVKNHPFHVKVTTDQEIEVTCTKTSKHTIECTVTTTGVKEPLKGTPEQSELPKTSDADVAITVIKHSQPVSYSASGLSTTEASDRQETLPSVIEGVSSLQQPDQIIQQTENELCVNSNSKQQLLVAESHSAPETQELEESKEQPSHQDTIQEQVNEVPSHSGAPEEIQMEQVFMQTGQEEQSTFSIMMNMDDLPEQMTDMVTDQNLSANQSKEGVQENEPSPHKTSEPSLIPPAQDDNHRDSGQLSTGKIAHPSDDILVLVEYNTEHFEVPHVEMQDESLSVRTSYLMSGRPSLQADPSRTDMDESVSVRTSYLMSKRSSVQAGPTTIDESTSARTSYLMSQWSSAEVDPTSIDESFPMQLDTIVEQPINISNSNLEPDNVQTLQPITTEVFNTMAPSEAIEIRQVQHQNSPAAQSQSDMHSVEQHNEPTVAEVQVTESHKEEQPQSHKRHKRRIKKGEGFLDLEYSLPAQETVSVITFYETTSASEVSEGEFENEETKEELRSRIIEQAEEIKRLVSEKRMGLPQVHSEHILSLADEIISNHTKSANTLKSDKLTEDGDVWKSKQKQDKTDSNARNIINIADRSEGILDKFKSTKEYKDNVRGGEATEHLSKMIKKLHCRHRQLRRLAEEIIAKRWKLLNLGSIPSRQRQSKSSNMEARTKDEQHKKNSSRAQKRLRRRAKRKKKSKSIPPKQNALQTLYTNPMSRVKEVGVRAGKETWKEGDPLWKAVNKVGVERAVKCSTHTPTIRVEGSDDDVIADKKRRKFSNSGYPGHTKMSALSIFMSNISKVTVGPSKTIVFDSKQENVRVGSIRLFNVDASKLTSDFVDQWKRRSYGIGILCVILTALTHSVYICGPRMGDNYVTYTMTSRLSGPLYLAPTGIFGIIFLGYVFGGMAVIKTAAATAHDTCVKDYYKKRKKKYVVWYALTLYYFVIWLARSIMWFAGLEKTEKEIRGIFKNTFYYSQLPSRLMYTQFLFSCCGADGPDDYKNANKIGYPKTCFVGVKKFEDYFSPPSPVQYGCVVEVYRYSAYAMAVICGLSLIVWLLIVSISDFS</sequence>
<evidence type="ECO:0000256" key="3">
    <source>
        <dbReference type="ARBA" id="ARBA00022989"/>
    </source>
</evidence>
<comment type="subcellular location">
    <subcellularLocation>
        <location evidence="1">Membrane</location>
        <topology evidence="1">Multi-pass membrane protein</topology>
    </subcellularLocation>
</comment>
<feature type="transmembrane region" description="Helical" evidence="6">
    <location>
        <begin position="1302"/>
        <end position="1324"/>
    </location>
</feature>
<feature type="region of interest" description="Disordered" evidence="5">
    <location>
        <begin position="1"/>
        <end position="43"/>
    </location>
</feature>
<feature type="region of interest" description="Disordered" evidence="5">
    <location>
        <begin position="1025"/>
        <end position="1078"/>
    </location>
</feature>
<gene>
    <name evidence="7" type="ORF">Ocin01_05894</name>
</gene>
<dbReference type="Proteomes" id="UP000094527">
    <property type="component" value="Unassembled WGS sequence"/>
</dbReference>
<organism evidence="7 8">
    <name type="scientific">Orchesella cincta</name>
    <name type="common">Springtail</name>
    <name type="synonym">Podura cincta</name>
    <dbReference type="NCBI Taxonomy" id="48709"/>
    <lineage>
        <taxon>Eukaryota</taxon>
        <taxon>Metazoa</taxon>
        <taxon>Ecdysozoa</taxon>
        <taxon>Arthropoda</taxon>
        <taxon>Hexapoda</taxon>
        <taxon>Collembola</taxon>
        <taxon>Entomobryomorpha</taxon>
        <taxon>Entomobryoidea</taxon>
        <taxon>Orchesellidae</taxon>
        <taxon>Orchesellinae</taxon>
        <taxon>Orchesella</taxon>
    </lineage>
</organism>
<feature type="compositionally biased region" description="Basic and acidic residues" evidence="5">
    <location>
        <begin position="130"/>
        <end position="153"/>
    </location>
</feature>
<dbReference type="EMBL" id="LJIJ01000186">
    <property type="protein sequence ID" value="ODN00801.1"/>
    <property type="molecule type" value="Genomic_DNA"/>
</dbReference>
<keyword evidence="2 6" id="KW-0812">Transmembrane</keyword>
<name>A0A1D2N6E0_ORCCI</name>
<dbReference type="InterPro" id="IPR018499">
    <property type="entry name" value="Tetraspanin/Peripherin"/>
</dbReference>
<feature type="region of interest" description="Disordered" evidence="5">
    <location>
        <begin position="253"/>
        <end position="286"/>
    </location>
</feature>
<keyword evidence="4 6" id="KW-0472">Membrane</keyword>
<feature type="region of interest" description="Disordered" evidence="5">
    <location>
        <begin position="588"/>
        <end position="631"/>
    </location>
</feature>
<evidence type="ECO:0000313" key="7">
    <source>
        <dbReference type="EMBL" id="ODN00801.1"/>
    </source>
</evidence>
<accession>A0A1D2N6E0</accession>
<feature type="region of interest" description="Disordered" evidence="5">
    <location>
        <begin position="85"/>
        <end position="109"/>
    </location>
</feature>
<feature type="transmembrane region" description="Helical" evidence="6">
    <location>
        <begin position="1408"/>
        <end position="1430"/>
    </location>
</feature>
<keyword evidence="3 6" id="KW-1133">Transmembrane helix</keyword>
<evidence type="ECO:0000256" key="2">
    <source>
        <dbReference type="ARBA" id="ARBA00022692"/>
    </source>
</evidence>
<reference evidence="7 8" key="1">
    <citation type="journal article" date="2016" name="Genome Biol. Evol.">
        <title>Gene Family Evolution Reflects Adaptation to Soil Environmental Stressors in the Genome of the Collembolan Orchesella cincta.</title>
        <authorList>
            <person name="Faddeeva-Vakhrusheva A."/>
            <person name="Derks M.F."/>
            <person name="Anvar S.Y."/>
            <person name="Agamennone V."/>
            <person name="Suring W."/>
            <person name="Smit S."/>
            <person name="van Straalen N.M."/>
            <person name="Roelofs D."/>
        </authorList>
    </citation>
    <scope>NUCLEOTIDE SEQUENCE [LARGE SCALE GENOMIC DNA]</scope>
    <source>
        <tissue evidence="7">Mixed pool</tissue>
    </source>
</reference>
<evidence type="ECO:0000256" key="6">
    <source>
        <dbReference type="SAM" id="Phobius"/>
    </source>
</evidence>
<comment type="caution">
    <text evidence="7">The sequence shown here is derived from an EMBL/GenBank/DDBJ whole genome shotgun (WGS) entry which is preliminary data.</text>
</comment>
<feature type="compositionally biased region" description="Polar residues" evidence="5">
    <location>
        <begin position="1025"/>
        <end position="1038"/>
    </location>
</feature>